<proteinExistence type="predicted"/>
<dbReference type="InterPro" id="IPR003797">
    <property type="entry name" value="DegV"/>
</dbReference>
<dbReference type="Gene3D" id="3.30.1180.10">
    <property type="match status" value="1"/>
</dbReference>
<evidence type="ECO:0000313" key="3">
    <source>
        <dbReference type="Proteomes" id="UP000001683"/>
    </source>
</evidence>
<dbReference type="InParanoid" id="B2A8C2"/>
<accession>B2A8C2</accession>
<dbReference type="EMBL" id="CP001034">
    <property type="protein sequence ID" value="ACB84488.1"/>
    <property type="molecule type" value="Genomic_DNA"/>
</dbReference>
<dbReference type="InterPro" id="IPR050270">
    <property type="entry name" value="DegV_domain_contain"/>
</dbReference>
<dbReference type="RefSeq" id="WP_012447366.1">
    <property type="nucleotide sequence ID" value="NC_010718.1"/>
</dbReference>
<dbReference type="NCBIfam" id="TIGR00762">
    <property type="entry name" value="DegV"/>
    <property type="match status" value="1"/>
</dbReference>
<sequence length="282" mass="30994">MQKIGIVTDSTADIPENLREKHNIHVIPLSVVHGDTVYRDGVDIDSENFYELLENSDTIPQSSQPTPQDFENLYKNLLGKYEEIISVHLSAGLSGTINAAEQAGKLFQNRVHVFDSKGISAGIGLQVIEAAKKIQEGWETEKVMEFLGSLRNNVETLFTLDTLEYLHKGGRIGKVSSMLGSFLNIKPIVRVEDGKFVPYGKARSRRTALNKIVNNLETFAENRVPWKLAIAHGQGKEGADFLKEVLDEKFGIEADIYTTIGPVIGVHTGPGTSGAAVMFSPE</sequence>
<evidence type="ECO:0000313" key="2">
    <source>
        <dbReference type="EMBL" id="ACB84488.1"/>
    </source>
</evidence>
<dbReference type="Gene3D" id="3.40.50.10170">
    <property type="match status" value="1"/>
</dbReference>
<organism evidence="2 3">
    <name type="scientific">Natranaerobius thermophilus (strain ATCC BAA-1301 / DSM 18059 / JW/NM-WN-LF)</name>
    <dbReference type="NCBI Taxonomy" id="457570"/>
    <lineage>
        <taxon>Bacteria</taxon>
        <taxon>Bacillati</taxon>
        <taxon>Bacillota</taxon>
        <taxon>Clostridia</taxon>
        <taxon>Natranaerobiales</taxon>
        <taxon>Natranaerobiaceae</taxon>
        <taxon>Natranaerobius</taxon>
    </lineage>
</organism>
<dbReference type="eggNOG" id="COG1307">
    <property type="taxonomic scope" value="Bacteria"/>
</dbReference>
<dbReference type="PROSITE" id="PS51482">
    <property type="entry name" value="DEGV"/>
    <property type="match status" value="1"/>
</dbReference>
<reference evidence="2 3" key="2">
    <citation type="journal article" date="2011" name="J. Bacteriol.">
        <title>Complete genome sequence of the anaerobic, halophilic alkalithermophile Natranaerobius thermophilus JW/NM-WN-LF.</title>
        <authorList>
            <person name="Zhao B."/>
            <person name="Mesbah N.M."/>
            <person name="Dalin E."/>
            <person name="Goodwin L."/>
            <person name="Nolan M."/>
            <person name="Pitluck S."/>
            <person name="Chertkov O."/>
            <person name="Brettin T.S."/>
            <person name="Han J."/>
            <person name="Larimer F.W."/>
            <person name="Land M.L."/>
            <person name="Hauser L."/>
            <person name="Kyrpides N."/>
            <person name="Wiegel J."/>
        </authorList>
    </citation>
    <scope>NUCLEOTIDE SEQUENCE [LARGE SCALE GENOMIC DNA]</scope>
    <source>
        <strain evidence="3">ATCC BAA-1301 / DSM 18059 / JW/NM-WN-LF</strain>
    </source>
</reference>
<dbReference type="STRING" id="457570.Nther_0903"/>
<evidence type="ECO:0000256" key="1">
    <source>
        <dbReference type="ARBA" id="ARBA00023121"/>
    </source>
</evidence>
<dbReference type="SUPFAM" id="SSF82549">
    <property type="entry name" value="DAK1/DegV-like"/>
    <property type="match status" value="1"/>
</dbReference>
<dbReference type="HOGENOM" id="CLU_048251_0_1_9"/>
<dbReference type="GO" id="GO:0008289">
    <property type="term" value="F:lipid binding"/>
    <property type="evidence" value="ECO:0007669"/>
    <property type="project" value="UniProtKB-KW"/>
</dbReference>
<reference evidence="2 3" key="1">
    <citation type="submission" date="2008-04" db="EMBL/GenBank/DDBJ databases">
        <title>Complete sequence of chromosome of Natranaerobius thermophilus JW/NM-WN-LF.</title>
        <authorList>
            <consortium name="US DOE Joint Genome Institute"/>
            <person name="Copeland A."/>
            <person name="Lucas S."/>
            <person name="Lapidus A."/>
            <person name="Glavina del Rio T."/>
            <person name="Dalin E."/>
            <person name="Tice H."/>
            <person name="Bruce D."/>
            <person name="Goodwin L."/>
            <person name="Pitluck S."/>
            <person name="Chertkov O."/>
            <person name="Brettin T."/>
            <person name="Detter J.C."/>
            <person name="Han C."/>
            <person name="Kuske C.R."/>
            <person name="Schmutz J."/>
            <person name="Larimer F."/>
            <person name="Land M."/>
            <person name="Hauser L."/>
            <person name="Kyrpides N."/>
            <person name="Lykidis A."/>
            <person name="Mesbah N.M."/>
            <person name="Wiegel J."/>
        </authorList>
    </citation>
    <scope>NUCLEOTIDE SEQUENCE [LARGE SCALE GENOMIC DNA]</scope>
    <source>
        <strain evidence="3">ATCC BAA-1301 / DSM 18059 / JW/NM-WN-LF</strain>
    </source>
</reference>
<keyword evidence="1" id="KW-0446">Lipid-binding</keyword>
<dbReference type="AlphaFoldDB" id="B2A8C2"/>
<protein>
    <submittedName>
        <fullName evidence="2">DegV family protein</fullName>
    </submittedName>
</protein>
<dbReference type="OrthoDB" id="9780660at2"/>
<dbReference type="InterPro" id="IPR043168">
    <property type="entry name" value="DegV_C"/>
</dbReference>
<name>B2A8C2_NATTJ</name>
<gene>
    <name evidence="2" type="ordered locus">Nther_0903</name>
</gene>
<keyword evidence="3" id="KW-1185">Reference proteome</keyword>
<dbReference type="PANTHER" id="PTHR33434">
    <property type="entry name" value="DEGV DOMAIN-CONTAINING PROTEIN DR_1986-RELATED"/>
    <property type="match status" value="1"/>
</dbReference>
<dbReference type="Proteomes" id="UP000001683">
    <property type="component" value="Chromosome"/>
</dbReference>
<dbReference type="PANTHER" id="PTHR33434:SF2">
    <property type="entry name" value="FATTY ACID-BINDING PROTEIN TM_1468"/>
    <property type="match status" value="1"/>
</dbReference>
<dbReference type="Pfam" id="PF02645">
    <property type="entry name" value="DegV"/>
    <property type="match status" value="1"/>
</dbReference>
<dbReference type="KEGG" id="nth:Nther_0903"/>